<gene>
    <name evidence="3" type="ORF">R1flu_003718</name>
</gene>
<feature type="region of interest" description="Disordered" evidence="1">
    <location>
        <begin position="106"/>
        <end position="134"/>
    </location>
</feature>
<sequence>MLQKRGLLLAGKKDTLIKRLSEALMVEAASDHAPPEKGDAEGCGQGEESVNNTHKNTRKEDSVHDGERVGFVGRRSLRSGKLVGDSLAVSTRSGIRSRRSRLAYTADDKFPSSSEKDNRTTPDSVRSGDVEVAGTVPVSKRVKRRLPTKTEVSNSGNEDFPNFFSVHSTRDVNEGALVSESQALKPGERNNFVKLNINGRGGGRRKFVNKTHFRRPGAYGRKGYRGKKSRRPAQDEADDALEHDILDEVQDAGASERKSLKSKKNKCSVSGQDAWVEADLSPSSIEDAKIDFPAGLSEALERVLHNPSNDNLLEVLELAFGFRSFRPGQLEAVKRVLALQSTMVMLPTGGGSLYVTSYLH</sequence>
<feature type="compositionally biased region" description="Basic and acidic residues" evidence="1">
    <location>
        <begin position="106"/>
        <end position="120"/>
    </location>
</feature>
<dbReference type="AlphaFoldDB" id="A0ABD1Y9T2"/>
<organism evidence="3 4">
    <name type="scientific">Riccia fluitans</name>
    <dbReference type="NCBI Taxonomy" id="41844"/>
    <lineage>
        <taxon>Eukaryota</taxon>
        <taxon>Viridiplantae</taxon>
        <taxon>Streptophyta</taxon>
        <taxon>Embryophyta</taxon>
        <taxon>Marchantiophyta</taxon>
        <taxon>Marchantiopsida</taxon>
        <taxon>Marchantiidae</taxon>
        <taxon>Marchantiales</taxon>
        <taxon>Ricciaceae</taxon>
        <taxon>Riccia</taxon>
    </lineage>
</organism>
<dbReference type="EMBL" id="JBHFFA010000006">
    <property type="protein sequence ID" value="KAL2623513.1"/>
    <property type="molecule type" value="Genomic_DNA"/>
</dbReference>
<name>A0ABD1Y9T2_9MARC</name>
<feature type="compositionally biased region" description="Basic residues" evidence="1">
    <location>
        <begin position="222"/>
        <end position="231"/>
    </location>
</feature>
<protein>
    <recommendedName>
        <fullName evidence="2">SAP domain-containing protein</fullName>
    </recommendedName>
</protein>
<dbReference type="Gene3D" id="3.40.50.300">
    <property type="entry name" value="P-loop containing nucleotide triphosphate hydrolases"/>
    <property type="match status" value="1"/>
</dbReference>
<feature type="compositionally biased region" description="Basic and acidic residues" evidence="1">
    <location>
        <begin position="58"/>
        <end position="68"/>
    </location>
</feature>
<reference evidence="3 4" key="1">
    <citation type="submission" date="2024-09" db="EMBL/GenBank/DDBJ databases">
        <title>Chromosome-scale assembly of Riccia fluitans.</title>
        <authorList>
            <person name="Paukszto L."/>
            <person name="Sawicki J."/>
            <person name="Karawczyk K."/>
            <person name="Piernik-Szablinska J."/>
            <person name="Szczecinska M."/>
            <person name="Mazdziarz M."/>
        </authorList>
    </citation>
    <scope>NUCLEOTIDE SEQUENCE [LARGE SCALE GENOMIC DNA]</scope>
    <source>
        <strain evidence="3">Rf_01</strain>
        <tissue evidence="3">Aerial parts of the thallus</tissue>
    </source>
</reference>
<comment type="caution">
    <text evidence="3">The sequence shown here is derived from an EMBL/GenBank/DDBJ whole genome shotgun (WGS) entry which is preliminary data.</text>
</comment>
<feature type="compositionally biased region" description="Basic and acidic residues" evidence="1">
    <location>
        <begin position="29"/>
        <end position="40"/>
    </location>
</feature>
<feature type="region of interest" description="Disordered" evidence="1">
    <location>
        <begin position="28"/>
        <end position="70"/>
    </location>
</feature>
<feature type="domain" description="SAP" evidence="2">
    <location>
        <begin position="1"/>
        <end position="24"/>
    </location>
</feature>
<accession>A0ABD1Y9T2</accession>
<keyword evidence="4" id="KW-1185">Reference proteome</keyword>
<evidence type="ECO:0000313" key="3">
    <source>
        <dbReference type="EMBL" id="KAL2623513.1"/>
    </source>
</evidence>
<evidence type="ECO:0000259" key="2">
    <source>
        <dbReference type="PROSITE" id="PS50800"/>
    </source>
</evidence>
<dbReference type="Proteomes" id="UP001605036">
    <property type="component" value="Unassembled WGS sequence"/>
</dbReference>
<evidence type="ECO:0000313" key="4">
    <source>
        <dbReference type="Proteomes" id="UP001605036"/>
    </source>
</evidence>
<proteinExistence type="predicted"/>
<dbReference type="PROSITE" id="PS50800">
    <property type="entry name" value="SAP"/>
    <property type="match status" value="1"/>
</dbReference>
<feature type="region of interest" description="Disordered" evidence="1">
    <location>
        <begin position="215"/>
        <end position="240"/>
    </location>
</feature>
<dbReference type="InterPro" id="IPR003034">
    <property type="entry name" value="SAP_dom"/>
</dbReference>
<evidence type="ECO:0000256" key="1">
    <source>
        <dbReference type="SAM" id="MobiDB-lite"/>
    </source>
</evidence>
<dbReference type="InterPro" id="IPR027417">
    <property type="entry name" value="P-loop_NTPase"/>
</dbReference>